<feature type="transmembrane region" description="Helical" evidence="7">
    <location>
        <begin position="282"/>
        <end position="303"/>
    </location>
</feature>
<dbReference type="OrthoDB" id="9763003at2"/>
<keyword evidence="3 7" id="KW-0812">Transmembrane</keyword>
<dbReference type="GO" id="GO:0005886">
    <property type="term" value="C:plasma membrane"/>
    <property type="evidence" value="ECO:0007669"/>
    <property type="project" value="UniProtKB-SubCell"/>
</dbReference>
<sequence length="440" mass="46380">MTTSQESTVAPKSTTLQVLFLLGVLIMFFTSLELMGDSFKLMGSGVAESLLRMTSNPFVGLFIGILATSLVQSSSTTTTLTVSLVAAGGLDIAGAIPIIMGANIGTSVTNTIVSLGSVTRKEEFRRAMAGATVHDFFNFLAVATLFPLELMFKFVSTPAAYLTDSIATVGGTQLLSPVKEITEPIAKFVISLSAENGIIVLIVGLALLFLSLRFLVTLLKSLVLGRSEQFLHKYIFGQPAISLLFGVGLTFLVQSSSITTSLTVPLVGAGILTVTQIYPFVLGANVGTTMTAIVAALVLASAGEPGSAEALRGVAAVKVALAHLFFNLYGIALFLPIKRLRNIPIRLSERLGDLAVKNRAYALGYLATVFFAIPLITILGTRNLEFSYDPPKPDRLEQGSTSRDPGTSTDRSAETDSSSPSSHAADSAVPFTEAVNIPSS</sequence>
<dbReference type="GO" id="GO:0044341">
    <property type="term" value="P:sodium-dependent phosphate transport"/>
    <property type="evidence" value="ECO:0007669"/>
    <property type="project" value="InterPro"/>
</dbReference>
<feature type="transmembrane region" description="Helical" evidence="7">
    <location>
        <begin position="92"/>
        <end position="115"/>
    </location>
</feature>
<keyword evidence="5 7" id="KW-0472">Membrane</keyword>
<keyword evidence="2" id="KW-1003">Cell membrane</keyword>
<evidence type="ECO:0000256" key="6">
    <source>
        <dbReference type="SAM" id="MobiDB-lite"/>
    </source>
</evidence>
<name>A0A2A8D2C5_9BACT</name>
<keyword evidence="9" id="KW-1185">Reference proteome</keyword>
<evidence type="ECO:0000256" key="4">
    <source>
        <dbReference type="ARBA" id="ARBA00022989"/>
    </source>
</evidence>
<dbReference type="PANTHER" id="PTHR10010">
    <property type="entry name" value="SOLUTE CARRIER FAMILY 34 SODIUM PHOSPHATE , MEMBER 2-RELATED"/>
    <property type="match status" value="1"/>
</dbReference>
<dbReference type="InterPro" id="IPR003841">
    <property type="entry name" value="Na/Pi_transpt"/>
</dbReference>
<feature type="transmembrane region" description="Helical" evidence="7">
    <location>
        <begin position="56"/>
        <end position="72"/>
    </location>
</feature>
<feature type="transmembrane region" description="Helical" evidence="7">
    <location>
        <begin position="315"/>
        <end position="337"/>
    </location>
</feature>
<feature type="transmembrane region" description="Helical" evidence="7">
    <location>
        <begin position="231"/>
        <end position="252"/>
    </location>
</feature>
<gene>
    <name evidence="8" type="ORF">CRI94_01960</name>
</gene>
<dbReference type="RefSeq" id="WP_098073975.1">
    <property type="nucleotide sequence ID" value="NZ_PDEQ01000001.1"/>
</dbReference>
<feature type="compositionally biased region" description="Low complexity" evidence="6">
    <location>
        <begin position="415"/>
        <end position="428"/>
    </location>
</feature>
<organism evidence="8 9">
    <name type="scientific">Longibacter salinarum</name>
    <dbReference type="NCBI Taxonomy" id="1850348"/>
    <lineage>
        <taxon>Bacteria</taxon>
        <taxon>Pseudomonadati</taxon>
        <taxon>Rhodothermota</taxon>
        <taxon>Rhodothermia</taxon>
        <taxon>Rhodothermales</taxon>
        <taxon>Salisaetaceae</taxon>
        <taxon>Longibacter</taxon>
    </lineage>
</organism>
<comment type="subcellular location">
    <subcellularLocation>
        <location evidence="1">Cell membrane</location>
        <topology evidence="1">Multi-pass membrane protein</topology>
    </subcellularLocation>
</comment>
<evidence type="ECO:0000256" key="7">
    <source>
        <dbReference type="SAM" id="Phobius"/>
    </source>
</evidence>
<feature type="transmembrane region" description="Helical" evidence="7">
    <location>
        <begin position="198"/>
        <end position="219"/>
    </location>
</feature>
<dbReference type="GO" id="GO:0005436">
    <property type="term" value="F:sodium:phosphate symporter activity"/>
    <property type="evidence" value="ECO:0007669"/>
    <property type="project" value="InterPro"/>
</dbReference>
<evidence type="ECO:0000313" key="8">
    <source>
        <dbReference type="EMBL" id="PEN15076.1"/>
    </source>
</evidence>
<evidence type="ECO:0000256" key="2">
    <source>
        <dbReference type="ARBA" id="ARBA00022475"/>
    </source>
</evidence>
<dbReference type="PANTHER" id="PTHR10010:SF46">
    <property type="entry name" value="SODIUM-DEPENDENT PHOSPHATE TRANSPORT PROTEIN 2B"/>
    <property type="match status" value="1"/>
</dbReference>
<evidence type="ECO:0000313" key="9">
    <source>
        <dbReference type="Proteomes" id="UP000220102"/>
    </source>
</evidence>
<feature type="transmembrane region" description="Helical" evidence="7">
    <location>
        <begin position="358"/>
        <end position="380"/>
    </location>
</feature>
<feature type="region of interest" description="Disordered" evidence="6">
    <location>
        <begin position="389"/>
        <end position="440"/>
    </location>
</feature>
<evidence type="ECO:0000256" key="5">
    <source>
        <dbReference type="ARBA" id="ARBA00023136"/>
    </source>
</evidence>
<dbReference type="AlphaFoldDB" id="A0A2A8D2C5"/>
<proteinExistence type="predicted"/>
<protein>
    <submittedName>
        <fullName evidence="8">Phosphate transporter</fullName>
    </submittedName>
</protein>
<comment type="caution">
    <text evidence="8">The sequence shown here is derived from an EMBL/GenBank/DDBJ whole genome shotgun (WGS) entry which is preliminary data.</text>
</comment>
<dbReference type="EMBL" id="PDEQ01000001">
    <property type="protein sequence ID" value="PEN15076.1"/>
    <property type="molecule type" value="Genomic_DNA"/>
</dbReference>
<dbReference type="Pfam" id="PF02690">
    <property type="entry name" value="Na_Pi_cotrans"/>
    <property type="match status" value="2"/>
</dbReference>
<evidence type="ECO:0000256" key="3">
    <source>
        <dbReference type="ARBA" id="ARBA00022692"/>
    </source>
</evidence>
<dbReference type="NCBIfam" id="NF037997">
    <property type="entry name" value="Na_Pi_symport"/>
    <property type="match status" value="2"/>
</dbReference>
<accession>A0A2A8D2C5</accession>
<dbReference type="Proteomes" id="UP000220102">
    <property type="component" value="Unassembled WGS sequence"/>
</dbReference>
<feature type="transmembrane region" description="Helical" evidence="7">
    <location>
        <begin position="16"/>
        <end position="35"/>
    </location>
</feature>
<reference evidence="8 9" key="1">
    <citation type="submission" date="2017-10" db="EMBL/GenBank/DDBJ databases">
        <title>Draft genome of Longibacter Salinarum.</title>
        <authorList>
            <person name="Goh K.M."/>
            <person name="Shamsir M.S."/>
            <person name="Lim S.W."/>
        </authorList>
    </citation>
    <scope>NUCLEOTIDE SEQUENCE [LARGE SCALE GENOMIC DNA]</scope>
    <source>
        <strain evidence="8 9">KCTC 52045</strain>
    </source>
</reference>
<feature type="compositionally biased region" description="Polar residues" evidence="6">
    <location>
        <begin position="398"/>
        <end position="409"/>
    </location>
</feature>
<evidence type="ECO:0000256" key="1">
    <source>
        <dbReference type="ARBA" id="ARBA00004651"/>
    </source>
</evidence>
<keyword evidence="4 7" id="KW-1133">Transmembrane helix</keyword>